<comment type="caution">
    <text evidence="2">The sequence shown here is derived from an EMBL/GenBank/DDBJ whole genome shotgun (WGS) entry which is preliminary data.</text>
</comment>
<evidence type="ECO:0000256" key="1">
    <source>
        <dbReference type="SAM" id="MobiDB-lite"/>
    </source>
</evidence>
<dbReference type="EMBL" id="CAAALY010275026">
    <property type="protein sequence ID" value="VEL42543.1"/>
    <property type="molecule type" value="Genomic_DNA"/>
</dbReference>
<name>A0A448XQS0_9PLAT</name>
<evidence type="ECO:0000313" key="3">
    <source>
        <dbReference type="Proteomes" id="UP000784294"/>
    </source>
</evidence>
<protein>
    <submittedName>
        <fullName evidence="2">Uncharacterized protein</fullName>
    </submittedName>
</protein>
<dbReference type="AlphaFoldDB" id="A0A448XQS0"/>
<feature type="region of interest" description="Disordered" evidence="1">
    <location>
        <begin position="58"/>
        <end position="87"/>
    </location>
</feature>
<keyword evidence="3" id="KW-1185">Reference proteome</keyword>
<evidence type="ECO:0000313" key="2">
    <source>
        <dbReference type="EMBL" id="VEL42543.1"/>
    </source>
</evidence>
<proteinExistence type="predicted"/>
<accession>A0A448XQS0</accession>
<organism evidence="2 3">
    <name type="scientific">Protopolystoma xenopodis</name>
    <dbReference type="NCBI Taxonomy" id="117903"/>
    <lineage>
        <taxon>Eukaryota</taxon>
        <taxon>Metazoa</taxon>
        <taxon>Spiralia</taxon>
        <taxon>Lophotrochozoa</taxon>
        <taxon>Platyhelminthes</taxon>
        <taxon>Monogenea</taxon>
        <taxon>Polyopisthocotylea</taxon>
        <taxon>Polystomatidea</taxon>
        <taxon>Polystomatidae</taxon>
        <taxon>Protopolystoma</taxon>
    </lineage>
</organism>
<gene>
    <name evidence="2" type="ORF">PXEA_LOCUS35983</name>
</gene>
<reference evidence="2" key="1">
    <citation type="submission" date="2018-11" db="EMBL/GenBank/DDBJ databases">
        <authorList>
            <consortium name="Pathogen Informatics"/>
        </authorList>
    </citation>
    <scope>NUCLEOTIDE SEQUENCE</scope>
</reference>
<sequence>MLNLSQNIISNYYYYQWCSSISTTLSRVGLQIRGSINDQATGYSESRRPKAIQLAASTCPRASGRSASLGDSCSSTGQEDGHQSSHELCLDSAPTRNLLHRFLYQA</sequence>
<feature type="compositionally biased region" description="Polar residues" evidence="1">
    <location>
        <begin position="65"/>
        <end position="78"/>
    </location>
</feature>
<dbReference type="Proteomes" id="UP000784294">
    <property type="component" value="Unassembled WGS sequence"/>
</dbReference>